<feature type="compositionally biased region" description="Polar residues" evidence="1">
    <location>
        <begin position="47"/>
        <end position="56"/>
    </location>
</feature>
<accession>A0ABQ4IPC6</accession>
<feature type="region of interest" description="Disordered" evidence="1">
    <location>
        <begin position="31"/>
        <end position="56"/>
    </location>
</feature>
<evidence type="ECO:0000313" key="2">
    <source>
        <dbReference type="EMBL" id="GIJ19782.1"/>
    </source>
</evidence>
<dbReference type="EMBL" id="BOPB01000002">
    <property type="protein sequence ID" value="GIJ19782.1"/>
    <property type="molecule type" value="Genomic_DNA"/>
</dbReference>
<comment type="caution">
    <text evidence="2">The sequence shown here is derived from an EMBL/GenBank/DDBJ whole genome shotgun (WGS) entry which is preliminary data.</text>
</comment>
<dbReference type="Proteomes" id="UP000643165">
    <property type="component" value="Unassembled WGS sequence"/>
</dbReference>
<sequence>MPTHELGYDRTAVDAALDELAALIVRWFDLDTPRHQDNPPDHGTPPDQGSQVTESG</sequence>
<keyword evidence="3" id="KW-1185">Reference proteome</keyword>
<evidence type="ECO:0000313" key="3">
    <source>
        <dbReference type="Proteomes" id="UP000643165"/>
    </source>
</evidence>
<evidence type="ECO:0000256" key="1">
    <source>
        <dbReference type="SAM" id="MobiDB-lite"/>
    </source>
</evidence>
<organism evidence="2 3">
    <name type="scientific">Micromonospora lutea</name>
    <dbReference type="NCBI Taxonomy" id="419825"/>
    <lineage>
        <taxon>Bacteria</taxon>
        <taxon>Bacillati</taxon>
        <taxon>Actinomycetota</taxon>
        <taxon>Actinomycetes</taxon>
        <taxon>Micromonosporales</taxon>
        <taxon>Micromonosporaceae</taxon>
        <taxon>Micromonospora</taxon>
    </lineage>
</organism>
<gene>
    <name evidence="2" type="ORF">Vlu01_04060</name>
</gene>
<proteinExistence type="predicted"/>
<protein>
    <submittedName>
        <fullName evidence="2">Uncharacterized protein</fullName>
    </submittedName>
</protein>
<feature type="compositionally biased region" description="Basic and acidic residues" evidence="1">
    <location>
        <begin position="31"/>
        <end position="40"/>
    </location>
</feature>
<reference evidence="2 3" key="1">
    <citation type="submission" date="2021-01" db="EMBL/GenBank/DDBJ databases">
        <title>Whole genome shotgun sequence of Verrucosispora lutea NBRC 106530.</title>
        <authorList>
            <person name="Komaki H."/>
            <person name="Tamura T."/>
        </authorList>
    </citation>
    <scope>NUCLEOTIDE SEQUENCE [LARGE SCALE GENOMIC DNA]</scope>
    <source>
        <strain evidence="2 3">NBRC 106530</strain>
    </source>
</reference>
<name>A0ABQ4IPC6_9ACTN</name>